<organism evidence="2 3">
    <name type="scientific">Thermotoga neapolitana (strain ATCC 49049 / DSM 4359 / NBRC 107923 / NS-E)</name>
    <dbReference type="NCBI Taxonomy" id="309803"/>
    <lineage>
        <taxon>Bacteria</taxon>
        <taxon>Thermotogati</taxon>
        <taxon>Thermotogota</taxon>
        <taxon>Thermotogae</taxon>
        <taxon>Thermotogales</taxon>
        <taxon>Thermotogaceae</taxon>
        <taxon>Thermotoga</taxon>
    </lineage>
</organism>
<evidence type="ECO:0000313" key="3">
    <source>
        <dbReference type="Proteomes" id="UP000000445"/>
    </source>
</evidence>
<dbReference type="eggNOG" id="COG2304">
    <property type="taxonomic scope" value="Bacteria"/>
</dbReference>
<dbReference type="AlphaFoldDB" id="B9K9U6"/>
<dbReference type="HOGENOM" id="CLU_018002_0_0_0"/>
<dbReference type="EMBL" id="CP000916">
    <property type="protein sequence ID" value="ACM23729.1"/>
    <property type="molecule type" value="Genomic_DNA"/>
</dbReference>
<evidence type="ECO:0000313" key="2">
    <source>
        <dbReference type="EMBL" id="ACM23729.1"/>
    </source>
</evidence>
<dbReference type="PROSITE" id="PS50234">
    <property type="entry name" value="VWFA"/>
    <property type="match status" value="1"/>
</dbReference>
<evidence type="ECO:0000259" key="1">
    <source>
        <dbReference type="PROSITE" id="PS50234"/>
    </source>
</evidence>
<protein>
    <recommendedName>
        <fullName evidence="1">VWFA domain-containing protein</fullName>
    </recommendedName>
</protein>
<dbReference type="CDD" id="cd00198">
    <property type="entry name" value="vWFA"/>
    <property type="match status" value="1"/>
</dbReference>
<dbReference type="InterPro" id="IPR002035">
    <property type="entry name" value="VWF_A"/>
</dbReference>
<dbReference type="Proteomes" id="UP000000445">
    <property type="component" value="Chromosome"/>
</dbReference>
<sequence>MCRMIVLSFVFLSCFLFSYEIEIENFEIWDRDGLMNSIWCAVSVEDGGTFVRNLNLKDFELIETAYGRDEELLFSKKVRFDNFYYQFNGDGFWEKSVNSDELDIVFLIDKTGSMEDHIESIKRQLKNFLDRLMKIGTDFRIVIAEYGVEDEPEWPSGAGVDTFYDSVMFEEISREIEEIGTGGEGWDLTWAYDAFLWALNLDWRESARKIVVIITDVYVDSVFGPNWYYTSGCNTSMRAVDLALKESGIHLYYCQPSEENMAETELFESYSPQVNPKVKESNFDFLEKRNDHVKRLSWPFDQSEIQLENLPVIDSKYYFAWFSDWSEYNFVSKVEVKIRLIGTSDFSSFVYYPLENPDGTKTNIVSEKISFVIKDEAGFGMLGSDNVWVFFYKVMGNTSRMDTVGAMYQISDKNGKIDIGRRQPGRYYYILYASGQPSDAYHQLRYTSRGWVDIGPKAATPTEIVAYTWGSKAEIYKAYGLLEELRNLEIAREGIKHYVQEASEWVSNLERNGITLVEMEALKRFNTGLAAIVNCAGYACVIQNKASDDAVEIAQKVSDMIRKAEDVVSKLESARHLIMKAVNTFIDIITGNWGGAAMNLTIEEVIDRFVTYVKDDLLNDIMSLVEEKLAEVIRNPDVVVDFFKTRVKEWVKEKLSPEQISKSAYNFVGEELVYNRFTSHIEEQLRVLLLYSKDLVEKNQDKYWNFDERSKLMRKSFEEMRYDIMSDLFEISYESLSRQDSVDNWADALQVFKDTIPLIVEFLELFEVRYPELSDVKKALETLADALNTINAMTRTYEMALKIDHLTTLTERAQKIAAEVYRYK</sequence>
<proteinExistence type="predicted"/>
<accession>B9K9U6</accession>
<keyword evidence="3" id="KW-1185">Reference proteome</keyword>
<reference evidence="2 3" key="1">
    <citation type="journal article" date="2009" name="Biosci. Biotechnol. Biochem.">
        <title>WeGAS: a web-based microbial genome annotation system.</title>
        <authorList>
            <person name="Lee D."/>
            <person name="Seo H."/>
            <person name="Park C."/>
            <person name="Park K."/>
        </authorList>
    </citation>
    <scope>NUCLEOTIDE SEQUENCE [LARGE SCALE GENOMIC DNA]</scope>
    <source>
        <strain evidence="3">ATCC 49049 / DSM 4359 / NBRC 107923 / NS-E</strain>
    </source>
</reference>
<dbReference type="RefSeq" id="WP_015920017.1">
    <property type="nucleotide sequence ID" value="NC_011978.1"/>
</dbReference>
<dbReference type="KEGG" id="tna:CTN_1553"/>
<dbReference type="Pfam" id="PF00092">
    <property type="entry name" value="VWA"/>
    <property type="match status" value="1"/>
</dbReference>
<dbReference type="SUPFAM" id="SSF53300">
    <property type="entry name" value="vWA-like"/>
    <property type="match status" value="1"/>
</dbReference>
<name>B9K9U6_THENN</name>
<feature type="domain" description="VWFA" evidence="1">
    <location>
        <begin position="103"/>
        <end position="252"/>
    </location>
</feature>
<dbReference type="STRING" id="309803.CTN_1553"/>
<dbReference type="Gene3D" id="3.40.50.410">
    <property type="entry name" value="von Willebrand factor, type A domain"/>
    <property type="match status" value="1"/>
</dbReference>
<dbReference type="InterPro" id="IPR036465">
    <property type="entry name" value="vWFA_dom_sf"/>
</dbReference>
<gene>
    <name evidence="2" type="ordered locus">CTN_1553</name>
</gene>